<gene>
    <name evidence="2" type="ORF">RHSIM_Rhsim05G0065300</name>
</gene>
<accession>A0A834H0X7</accession>
<dbReference type="Proteomes" id="UP000626092">
    <property type="component" value="Unassembled WGS sequence"/>
</dbReference>
<evidence type="ECO:0000313" key="3">
    <source>
        <dbReference type="Proteomes" id="UP000626092"/>
    </source>
</evidence>
<feature type="compositionally biased region" description="Acidic residues" evidence="1">
    <location>
        <begin position="10"/>
        <end position="31"/>
    </location>
</feature>
<reference evidence="2" key="1">
    <citation type="submission" date="2019-11" db="EMBL/GenBank/DDBJ databases">
        <authorList>
            <person name="Liu Y."/>
            <person name="Hou J."/>
            <person name="Li T.-Q."/>
            <person name="Guan C.-H."/>
            <person name="Wu X."/>
            <person name="Wu H.-Z."/>
            <person name="Ling F."/>
            <person name="Zhang R."/>
            <person name="Shi X.-G."/>
            <person name="Ren J.-P."/>
            <person name="Chen E.-F."/>
            <person name="Sun J.-M."/>
        </authorList>
    </citation>
    <scope>NUCLEOTIDE SEQUENCE</scope>
    <source>
        <strain evidence="2">Adult_tree_wgs_1</strain>
        <tissue evidence="2">Leaves</tissue>
    </source>
</reference>
<dbReference type="AlphaFoldDB" id="A0A834H0X7"/>
<organism evidence="2 3">
    <name type="scientific">Rhododendron simsii</name>
    <name type="common">Sims's rhododendron</name>
    <dbReference type="NCBI Taxonomy" id="118357"/>
    <lineage>
        <taxon>Eukaryota</taxon>
        <taxon>Viridiplantae</taxon>
        <taxon>Streptophyta</taxon>
        <taxon>Embryophyta</taxon>
        <taxon>Tracheophyta</taxon>
        <taxon>Spermatophyta</taxon>
        <taxon>Magnoliopsida</taxon>
        <taxon>eudicotyledons</taxon>
        <taxon>Gunneridae</taxon>
        <taxon>Pentapetalae</taxon>
        <taxon>asterids</taxon>
        <taxon>Ericales</taxon>
        <taxon>Ericaceae</taxon>
        <taxon>Ericoideae</taxon>
        <taxon>Rhodoreae</taxon>
        <taxon>Rhododendron</taxon>
    </lineage>
</organism>
<proteinExistence type="predicted"/>
<dbReference type="EMBL" id="WJXA01000005">
    <property type="protein sequence ID" value="KAF7143418.1"/>
    <property type="molecule type" value="Genomic_DNA"/>
</dbReference>
<keyword evidence="3" id="KW-1185">Reference proteome</keyword>
<comment type="caution">
    <text evidence="2">The sequence shown here is derived from an EMBL/GenBank/DDBJ whole genome shotgun (WGS) entry which is preliminary data.</text>
</comment>
<protein>
    <submittedName>
        <fullName evidence="2">Uncharacterized protein</fullName>
    </submittedName>
</protein>
<name>A0A834H0X7_RHOSS</name>
<evidence type="ECO:0000313" key="2">
    <source>
        <dbReference type="EMBL" id="KAF7143418.1"/>
    </source>
</evidence>
<evidence type="ECO:0000256" key="1">
    <source>
        <dbReference type="SAM" id="MobiDB-lite"/>
    </source>
</evidence>
<feature type="region of interest" description="Disordered" evidence="1">
    <location>
        <begin position="1"/>
        <end position="52"/>
    </location>
</feature>
<sequence length="67" mass="7587">MKSACNKDESEGDEDESDQEDNKDESEDDKNESECIKDESEDDNQMSGRQMIGFVKSNISSYQALLD</sequence>